<organism evidence="1">
    <name type="scientific">Lamprotornis superbus</name>
    <dbReference type="NCBI Taxonomy" id="245042"/>
    <lineage>
        <taxon>Eukaryota</taxon>
        <taxon>Metazoa</taxon>
        <taxon>Chordata</taxon>
        <taxon>Craniata</taxon>
        <taxon>Vertebrata</taxon>
        <taxon>Euteleostomi</taxon>
        <taxon>Archelosauria</taxon>
        <taxon>Archosauria</taxon>
        <taxon>Dinosauria</taxon>
        <taxon>Saurischia</taxon>
        <taxon>Theropoda</taxon>
        <taxon>Coelurosauria</taxon>
        <taxon>Aves</taxon>
        <taxon>Neognathae</taxon>
        <taxon>Neoaves</taxon>
        <taxon>Telluraves</taxon>
        <taxon>Australaves</taxon>
        <taxon>Passeriformes</taxon>
        <taxon>Sturnidae</taxon>
        <taxon>Lamprotornis</taxon>
    </lineage>
</organism>
<dbReference type="AlphaFoldDB" id="A0A835NDV5"/>
<dbReference type="EMBL" id="JADDUC020000014">
    <property type="protein sequence ID" value="KAI1234783.1"/>
    <property type="molecule type" value="Genomic_DNA"/>
</dbReference>
<dbReference type="PANTHER" id="PTHR21444">
    <property type="entry name" value="COILED-COIL DOMAIN-CONTAINING PROTEIN 180"/>
    <property type="match status" value="1"/>
</dbReference>
<reference evidence="2 3" key="2">
    <citation type="journal article" date="2021" name="J. Hered.">
        <title>Feather Gene Expression Elucidates the Developmental Basis of Plumage Iridescence in African Starlings.</title>
        <authorList>
            <person name="Rubenstein D.R."/>
            <person name="Corvelo A."/>
            <person name="MacManes M.D."/>
            <person name="Maia R."/>
            <person name="Narzisi G."/>
            <person name="Rousaki A."/>
            <person name="Vandenabeele P."/>
            <person name="Shawkey M.D."/>
            <person name="Solomon J."/>
        </authorList>
    </citation>
    <scope>NUCLEOTIDE SEQUENCE [LARGE SCALE GENOMIC DNA]</scope>
    <source>
        <strain evidence="2">SS15</strain>
    </source>
</reference>
<dbReference type="EMBL" id="JADDUC010000462">
    <property type="protein sequence ID" value="KAG0113335.1"/>
    <property type="molecule type" value="Genomic_DNA"/>
</dbReference>
<dbReference type="Proteomes" id="UP000618051">
    <property type="component" value="Unassembled WGS sequence"/>
</dbReference>
<proteinExistence type="predicted"/>
<gene>
    <name evidence="2" type="ORF">IHE44_0003161</name>
    <name evidence="1" type="ORF">IHE44_010790</name>
</gene>
<reference evidence="2" key="3">
    <citation type="submission" date="2022-01" db="EMBL/GenBank/DDBJ databases">
        <authorList>
            <person name="Rubenstein D.R."/>
        </authorList>
    </citation>
    <scope>NUCLEOTIDE SEQUENCE</scope>
    <source>
        <strain evidence="2">SS15</strain>
        <tissue evidence="2">Liver</tissue>
    </source>
</reference>
<reference evidence="1" key="1">
    <citation type="submission" date="2020-10" db="EMBL/GenBank/DDBJ databases">
        <title>Feather gene expression reveals the developmental basis of iridescence in African starlings.</title>
        <authorList>
            <person name="Rubenstein D.R."/>
        </authorList>
    </citation>
    <scope>NUCLEOTIDE SEQUENCE</scope>
    <source>
        <strain evidence="1">SS15</strain>
        <tissue evidence="1">Liver</tissue>
    </source>
</reference>
<sequence length="315" mass="36154">KHTVLGVEEAGKIDITENYFTKYEKEESLPMYLKYVLLTEVMFVKLNKRIHLCFFEHLEKWFAGSLSNSYVFVAAKKEELNSILLLHLKLHQQKQEDMQTNIYNARVHNLEYDLLHTPVTEQSASSSNNLKSELRNHLESVRVTVRSYQQHLEKALGKLRDLNVGFLKSCRLFSEVDDFSSEGVKFFNKCLQKESKQIDSFESSVKTDVVKIKSSFLEQVVNSNLQSVTLKSYLEKLQQKRDPYVHSTAKKELTSNQHEMISEKNLYAEKNRAPPGHALAEAECLSAAQLASCSVHVAHKVSPPGNERVMCSKKR</sequence>
<evidence type="ECO:0000313" key="1">
    <source>
        <dbReference type="EMBL" id="KAG0113335.1"/>
    </source>
</evidence>
<dbReference type="OrthoDB" id="431588at2759"/>
<evidence type="ECO:0000313" key="2">
    <source>
        <dbReference type="EMBL" id="KAI1234783.1"/>
    </source>
</evidence>
<evidence type="ECO:0000313" key="3">
    <source>
        <dbReference type="Proteomes" id="UP000618051"/>
    </source>
</evidence>
<protein>
    <submittedName>
        <fullName evidence="1">Uncharacterized protein</fullName>
    </submittedName>
</protein>
<comment type="caution">
    <text evidence="1">The sequence shown here is derived from an EMBL/GenBank/DDBJ whole genome shotgun (WGS) entry which is preliminary data.</text>
</comment>
<keyword evidence="3" id="KW-1185">Reference proteome</keyword>
<name>A0A835NDV5_9PASS</name>
<feature type="non-terminal residue" evidence="1">
    <location>
        <position position="1"/>
    </location>
</feature>
<dbReference type="PANTHER" id="PTHR21444:SF14">
    <property type="entry name" value="COILED-COIL DOMAIN-CONTAINING PROTEIN 180"/>
    <property type="match status" value="1"/>
</dbReference>
<accession>A0A835NDV5</accession>